<dbReference type="GO" id="GO:0070823">
    <property type="term" value="C:HDA1 complex"/>
    <property type="evidence" value="ECO:0007669"/>
    <property type="project" value="InterPro"/>
</dbReference>
<dbReference type="RefSeq" id="XP_013276118.1">
    <property type="nucleotide sequence ID" value="XM_013420664.1"/>
</dbReference>
<feature type="compositionally biased region" description="Basic and acidic residues" evidence="2">
    <location>
        <begin position="509"/>
        <end position="527"/>
    </location>
</feature>
<feature type="region of interest" description="Disordered" evidence="2">
    <location>
        <begin position="872"/>
        <end position="892"/>
    </location>
</feature>
<dbReference type="CDD" id="cd00024">
    <property type="entry name" value="CD_CSD"/>
    <property type="match status" value="1"/>
</dbReference>
<feature type="compositionally biased region" description="Polar residues" evidence="2">
    <location>
        <begin position="142"/>
        <end position="173"/>
    </location>
</feature>
<dbReference type="STRING" id="1442369.A0A0D2G360"/>
<feature type="region of interest" description="Disordered" evidence="2">
    <location>
        <begin position="1"/>
        <end position="60"/>
    </location>
</feature>
<dbReference type="HOGENOM" id="CLU_006112_0_0_1"/>
<feature type="compositionally biased region" description="Polar residues" evidence="2">
    <location>
        <begin position="264"/>
        <end position="279"/>
    </location>
</feature>
<gene>
    <name evidence="3" type="ORF">Z518_00060</name>
</gene>
<feature type="region of interest" description="Disordered" evidence="2">
    <location>
        <begin position="943"/>
        <end position="977"/>
    </location>
</feature>
<dbReference type="InterPro" id="IPR021006">
    <property type="entry name" value="Hda2/3"/>
</dbReference>
<dbReference type="VEuPathDB" id="FungiDB:Z518_00060"/>
<evidence type="ECO:0000256" key="2">
    <source>
        <dbReference type="SAM" id="MobiDB-lite"/>
    </source>
</evidence>
<feature type="compositionally biased region" description="Polar residues" evidence="2">
    <location>
        <begin position="497"/>
        <end position="508"/>
    </location>
</feature>
<feature type="compositionally biased region" description="Polar residues" evidence="2">
    <location>
        <begin position="529"/>
        <end position="538"/>
    </location>
</feature>
<sequence>MNNSTRNNFSHVEYNSTKRKKPAEGPTVHSKRASVPLAKPRRSKKSSEDSSDEDKEYPALAIIGERFVGKDKREKQYLVDWVPRQNGKPYPPSWEPASFVNEALLEDWERTKKERATSGTHSHGQPIVQGGRRTKHIRGLPDSSSEAASPHSAKSSSGQVANSSKPRASSRLPSVNPDRRASSPIEIAETQQDVSQPLLIPVSIPPANISKADHGPLHRSPINSDGGLKGCSSPSQRQNYTNSSPSSQPGPDQSPSRRRGPVPISSTPLQESSLPGRSNTPRRTHRTESSTSRQARSPHRTKGWHAGVDSTPLTLRSQKARSAGTPANYPPPLPRGTPSSDISSGTTRYVTPEFPIPTTQDLSTRTREPSVEFGSDQGRGIFTNTVLTENPVQDPYPQNTFAQFPDAAGPSPWNFRTQAEAPASSFGTSAPGTPHTNKRYLEAFLSPNRLKKVHHSVQQNMSPSPVPSAGPGGSTQGSTLSPQTWGERIKAARASAQDVSCNVPQVTDSDSKMMDHDGRGPNAHEMDLSGNSATTSPVESRHYDSRGIPESTDAPQSQMDDVGGSAFPIQRSIEEEQQSSNGEQSSTDSKASSSQQSVDNERDIPLVDGLVIPSLPILGPDEYAIALPAEGKIQSAYFDIIKSKRKSILKFISRHDSVGSSNGSPHRAHERNEMTDMIQQLHNTTTHFDLGLPGFSAQDSMQSDKGAAYANYAGSKFSFLGHLVDIFKHTDHSIVIVSRAGPIQDLLEQYLTMNHVKVRRQDRLAASRSPPPDRPNTEFQVELVSSMSTHQVSFPRKPVLMIAFDASFDSQDPQVARIRTHFSPKPPALIPVVHLLVSNSSEHVDRCIPRSVPSPKRLKMLVRATYQARPNLGGKPTYVPDASDEPEGRPMDFSDLQRALRKRPERKLRRLAQIVVAASMADVFATRWTLGSMPGLQLTELEEPLPKASGTSTVAETPKESLLRSATPISRADTPSGRKRLLEVDGILPALNKRQRLTPLRDSVEINNSNNDSNNHLAQLQELVRKLQAELTTEREARQKSEHDRDRLQEQLDQWKKDHADLQRRYEKRMTKCHELDKANQKLLKTIENNQSRHEKTGEDNVALKKKVAELQAELETVRTEVKSGGGDAAAVEVAREEARMLLAKNIHLERSLENTRKDFEFTRSQYQDASNKAAEFATQVRELEEIVTDLTKQAADEKRRLKETNFEDSVKKHLAKISELELEKKSRDMLLRKLEEENRSLKRNRGVQTRGSSVQPPGSPGLDGHGTRGPRSRQGSPAPGLFAGPHHASGANRGSLLRHER</sequence>
<dbReference type="Gene3D" id="3.40.50.12360">
    <property type="match status" value="1"/>
</dbReference>
<dbReference type="InterPro" id="IPR038609">
    <property type="entry name" value="HDA1_su2/3_sf"/>
</dbReference>
<name>A0A0D2G360_9EURO</name>
<feature type="coiled-coil region" evidence="1">
    <location>
        <begin position="1006"/>
        <end position="1065"/>
    </location>
</feature>
<keyword evidence="4" id="KW-1185">Reference proteome</keyword>
<feature type="compositionally biased region" description="Polar residues" evidence="2">
    <location>
        <begin position="232"/>
        <end position="242"/>
    </location>
</feature>
<organism evidence="3 4">
    <name type="scientific">Rhinocladiella mackenziei CBS 650.93</name>
    <dbReference type="NCBI Taxonomy" id="1442369"/>
    <lineage>
        <taxon>Eukaryota</taxon>
        <taxon>Fungi</taxon>
        <taxon>Dikarya</taxon>
        <taxon>Ascomycota</taxon>
        <taxon>Pezizomycotina</taxon>
        <taxon>Eurotiomycetes</taxon>
        <taxon>Chaetothyriomycetidae</taxon>
        <taxon>Chaetothyriales</taxon>
        <taxon>Herpotrichiellaceae</taxon>
        <taxon>Rhinocladiella</taxon>
    </lineage>
</organism>
<accession>A0A0D2G360</accession>
<feature type="compositionally biased region" description="Polar residues" evidence="2">
    <location>
        <begin position="337"/>
        <end position="349"/>
    </location>
</feature>
<dbReference type="EMBL" id="KN847475">
    <property type="protein sequence ID" value="KIX08982.1"/>
    <property type="molecule type" value="Genomic_DNA"/>
</dbReference>
<evidence type="ECO:0008006" key="5">
    <source>
        <dbReference type="Google" id="ProtNLM"/>
    </source>
</evidence>
<proteinExistence type="predicted"/>
<evidence type="ECO:0000256" key="1">
    <source>
        <dbReference type="SAM" id="Coils"/>
    </source>
</evidence>
<dbReference type="OrthoDB" id="3647690at2759"/>
<dbReference type="GeneID" id="25288131"/>
<evidence type="ECO:0000313" key="3">
    <source>
        <dbReference type="EMBL" id="KIX08982.1"/>
    </source>
</evidence>
<feature type="compositionally biased region" description="Low complexity" evidence="2">
    <location>
        <begin position="243"/>
        <end position="254"/>
    </location>
</feature>
<feature type="region of interest" description="Disordered" evidence="2">
    <location>
        <begin position="1238"/>
        <end position="1302"/>
    </location>
</feature>
<protein>
    <recommendedName>
        <fullName evidence="5">Chromo domain-containing protein</fullName>
    </recommendedName>
</protein>
<feature type="coiled-coil region" evidence="1">
    <location>
        <begin position="1094"/>
        <end position="1121"/>
    </location>
</feature>
<feature type="compositionally biased region" description="Polar residues" evidence="2">
    <location>
        <begin position="1"/>
        <end position="15"/>
    </location>
</feature>
<dbReference type="Proteomes" id="UP000053617">
    <property type="component" value="Unassembled WGS sequence"/>
</dbReference>
<dbReference type="Pfam" id="PF11496">
    <property type="entry name" value="HDA2-3"/>
    <property type="match status" value="1"/>
</dbReference>
<feature type="region of interest" description="Disordered" evidence="2">
    <location>
        <begin position="110"/>
        <end position="378"/>
    </location>
</feature>
<evidence type="ECO:0000313" key="4">
    <source>
        <dbReference type="Proteomes" id="UP000053617"/>
    </source>
</evidence>
<keyword evidence="1" id="KW-0175">Coiled coil</keyword>
<feature type="region of interest" description="Disordered" evidence="2">
    <location>
        <begin position="452"/>
        <end position="602"/>
    </location>
</feature>
<feature type="compositionally biased region" description="Low complexity" evidence="2">
    <location>
        <begin position="578"/>
        <end position="597"/>
    </location>
</feature>
<dbReference type="Gene3D" id="2.40.50.40">
    <property type="match status" value="1"/>
</dbReference>
<reference evidence="3 4" key="1">
    <citation type="submission" date="2015-01" db="EMBL/GenBank/DDBJ databases">
        <title>The Genome Sequence of Rhinocladiella mackenzie CBS 650.93.</title>
        <authorList>
            <consortium name="The Broad Institute Genomics Platform"/>
            <person name="Cuomo C."/>
            <person name="de Hoog S."/>
            <person name="Gorbushina A."/>
            <person name="Stielow B."/>
            <person name="Teixiera M."/>
            <person name="Abouelleil A."/>
            <person name="Chapman S.B."/>
            <person name="Priest M."/>
            <person name="Young S.K."/>
            <person name="Wortman J."/>
            <person name="Nusbaum C."/>
            <person name="Birren B."/>
        </authorList>
    </citation>
    <scope>NUCLEOTIDE SEQUENCE [LARGE SCALE GENOMIC DNA]</scope>
    <source>
        <strain evidence="3 4">CBS 650.93</strain>
    </source>
</reference>
<feature type="compositionally biased region" description="Polar residues" evidence="2">
    <location>
        <begin position="1247"/>
        <end position="1257"/>
    </location>
</feature>